<gene>
    <name evidence="2" type="ORF">KDH_64640</name>
</gene>
<organism evidence="2 3">
    <name type="scientific">Dictyobacter halimunensis</name>
    <dbReference type="NCBI Taxonomy" id="3026934"/>
    <lineage>
        <taxon>Bacteria</taxon>
        <taxon>Bacillati</taxon>
        <taxon>Chloroflexota</taxon>
        <taxon>Ktedonobacteria</taxon>
        <taxon>Ktedonobacterales</taxon>
        <taxon>Dictyobacteraceae</taxon>
        <taxon>Dictyobacter</taxon>
    </lineage>
</organism>
<protein>
    <submittedName>
        <fullName evidence="2">Uncharacterized protein</fullName>
    </submittedName>
</protein>
<dbReference type="Proteomes" id="UP001344906">
    <property type="component" value="Unassembled WGS sequence"/>
</dbReference>
<evidence type="ECO:0000256" key="1">
    <source>
        <dbReference type="SAM" id="MobiDB-lite"/>
    </source>
</evidence>
<sequence length="71" mass="7779">MLKLGSQMLYDIGVDALRDNAHDTGTASEMQAATDGSGGAPCHHRDASAHRMLTPRPTRLPRTLFLFKWGK</sequence>
<accession>A0ABQ6G2A6</accession>
<name>A0ABQ6G2A6_9CHLR</name>
<reference evidence="2 3" key="1">
    <citation type="submission" date="2023-02" db="EMBL/GenBank/DDBJ databases">
        <title>Dictyobacter halimunensis sp. nov., a new member of the class Ktedonobacteria from forest soil in a geothermal area.</title>
        <authorList>
            <person name="Rachmania M.K."/>
            <person name="Ningsih F."/>
            <person name="Sakai Y."/>
            <person name="Yabe S."/>
            <person name="Yokota A."/>
            <person name="Sjamsuridzal W."/>
        </authorList>
    </citation>
    <scope>NUCLEOTIDE SEQUENCE [LARGE SCALE GENOMIC DNA]</scope>
    <source>
        <strain evidence="2 3">S3.2.2.5</strain>
    </source>
</reference>
<proteinExistence type="predicted"/>
<feature type="region of interest" description="Disordered" evidence="1">
    <location>
        <begin position="23"/>
        <end position="52"/>
    </location>
</feature>
<evidence type="ECO:0000313" key="3">
    <source>
        <dbReference type="Proteomes" id="UP001344906"/>
    </source>
</evidence>
<keyword evidence="3" id="KW-1185">Reference proteome</keyword>
<comment type="caution">
    <text evidence="2">The sequence shown here is derived from an EMBL/GenBank/DDBJ whole genome shotgun (WGS) entry which is preliminary data.</text>
</comment>
<dbReference type="EMBL" id="BSRI01000002">
    <property type="protein sequence ID" value="GLV59638.1"/>
    <property type="molecule type" value="Genomic_DNA"/>
</dbReference>
<evidence type="ECO:0000313" key="2">
    <source>
        <dbReference type="EMBL" id="GLV59638.1"/>
    </source>
</evidence>